<keyword evidence="6" id="KW-0472">Membrane</keyword>
<dbReference type="InterPro" id="IPR031424">
    <property type="entry name" value="QVR-like"/>
</dbReference>
<reference evidence="11" key="1">
    <citation type="submission" date="2014-03" db="EMBL/GenBank/DDBJ databases">
        <authorList>
            <person name="Aksoy S."/>
            <person name="Warren W."/>
            <person name="Wilson R.K."/>
        </authorList>
    </citation>
    <scope>NUCLEOTIDE SEQUENCE [LARGE SCALE GENOMIC DNA]</scope>
    <source>
        <strain evidence="11">IAEA</strain>
    </source>
</reference>
<evidence type="ECO:0000256" key="2">
    <source>
        <dbReference type="ARBA" id="ARBA00022622"/>
    </source>
</evidence>
<dbReference type="GO" id="GO:0030431">
    <property type="term" value="P:sleep"/>
    <property type="evidence" value="ECO:0007669"/>
    <property type="project" value="InterPro"/>
</dbReference>
<proteinExistence type="predicted"/>
<dbReference type="PANTHER" id="PTHR33562">
    <property type="entry name" value="ATILLA, ISOFORM B-RELATED-RELATED"/>
    <property type="match status" value="1"/>
</dbReference>
<evidence type="ECO:0000313" key="11">
    <source>
        <dbReference type="Proteomes" id="UP000091820"/>
    </source>
</evidence>
<evidence type="ECO:0000256" key="9">
    <source>
        <dbReference type="SAM" id="SignalP"/>
    </source>
</evidence>
<evidence type="ECO:0000256" key="5">
    <source>
        <dbReference type="ARBA" id="ARBA00022989"/>
    </source>
</evidence>
<evidence type="ECO:0000256" key="8">
    <source>
        <dbReference type="ARBA" id="ARBA00023288"/>
    </source>
</evidence>
<dbReference type="AlphaFoldDB" id="A0A1A9WL39"/>
<comment type="subcellular location">
    <subcellularLocation>
        <location evidence="1">Membrane</location>
        <topology evidence="1">Lipid-anchor</topology>
        <topology evidence="1">GPI-anchor</topology>
    </subcellularLocation>
</comment>
<evidence type="ECO:0000256" key="4">
    <source>
        <dbReference type="ARBA" id="ARBA00022729"/>
    </source>
</evidence>
<dbReference type="Proteomes" id="UP000091820">
    <property type="component" value="Unassembled WGS sequence"/>
</dbReference>
<feature type="chain" id="PRO_5008400430" evidence="9">
    <location>
        <begin position="31"/>
        <end position="162"/>
    </location>
</feature>
<evidence type="ECO:0000313" key="10">
    <source>
        <dbReference type="EnsemblMetazoa" id="GBRI023516-PA"/>
    </source>
</evidence>
<keyword evidence="8" id="KW-0449">Lipoprotein</keyword>
<accession>A0A1A9WL39</accession>
<evidence type="ECO:0000256" key="1">
    <source>
        <dbReference type="ARBA" id="ARBA00004589"/>
    </source>
</evidence>
<keyword evidence="7" id="KW-0325">Glycoprotein</keyword>
<dbReference type="GO" id="GO:0032222">
    <property type="term" value="P:regulation of synaptic transmission, cholinergic"/>
    <property type="evidence" value="ECO:0007669"/>
    <property type="project" value="InterPro"/>
</dbReference>
<evidence type="ECO:0000256" key="3">
    <source>
        <dbReference type="ARBA" id="ARBA00022692"/>
    </source>
</evidence>
<reference evidence="10" key="2">
    <citation type="submission" date="2020-05" db="UniProtKB">
        <authorList>
            <consortium name="EnsemblMetazoa"/>
        </authorList>
    </citation>
    <scope>IDENTIFICATION</scope>
    <source>
        <strain evidence="10">IAEA</strain>
    </source>
</reference>
<evidence type="ECO:0000256" key="6">
    <source>
        <dbReference type="ARBA" id="ARBA00023136"/>
    </source>
</evidence>
<protein>
    <submittedName>
        <fullName evidence="10">Uncharacterized protein</fullName>
    </submittedName>
</protein>
<evidence type="ECO:0000256" key="7">
    <source>
        <dbReference type="ARBA" id="ARBA00023180"/>
    </source>
</evidence>
<keyword evidence="3" id="KW-0812">Transmembrane</keyword>
<keyword evidence="2" id="KW-0336">GPI-anchor</keyword>
<dbReference type="GO" id="GO:0098552">
    <property type="term" value="C:side of membrane"/>
    <property type="evidence" value="ECO:0007669"/>
    <property type="project" value="UniProtKB-KW"/>
</dbReference>
<keyword evidence="4 9" id="KW-0732">Signal</keyword>
<keyword evidence="11" id="KW-1185">Reference proteome</keyword>
<sequence>MKIKRNFNDNKMHNLLMLLAVTSLMATVSAIKCYSCESVYEINCGEDFEGELYFKLDCDHIAPPRYLQIDKEFHNATACMKKLYKEKGLQKIVRHCFFGNINDTQAGCRTDPSLMSIEELGCYVCDDDNYCNKANSRYDFKINLQKCFTLMFALILGKFINL</sequence>
<dbReference type="Pfam" id="PF17064">
    <property type="entry name" value="QVR"/>
    <property type="match status" value="1"/>
</dbReference>
<keyword evidence="5" id="KW-1133">Transmembrane helix</keyword>
<name>A0A1A9WL39_9MUSC</name>
<feature type="signal peptide" evidence="9">
    <location>
        <begin position="1"/>
        <end position="30"/>
    </location>
</feature>
<dbReference type="EnsemblMetazoa" id="GBRI023516-RA">
    <property type="protein sequence ID" value="GBRI023516-PA"/>
    <property type="gene ID" value="GBRI023516"/>
</dbReference>
<organism evidence="10 11">
    <name type="scientific">Glossina brevipalpis</name>
    <dbReference type="NCBI Taxonomy" id="37001"/>
    <lineage>
        <taxon>Eukaryota</taxon>
        <taxon>Metazoa</taxon>
        <taxon>Ecdysozoa</taxon>
        <taxon>Arthropoda</taxon>
        <taxon>Hexapoda</taxon>
        <taxon>Insecta</taxon>
        <taxon>Pterygota</taxon>
        <taxon>Neoptera</taxon>
        <taxon>Endopterygota</taxon>
        <taxon>Diptera</taxon>
        <taxon>Brachycera</taxon>
        <taxon>Muscomorpha</taxon>
        <taxon>Hippoboscoidea</taxon>
        <taxon>Glossinidae</taxon>
        <taxon>Glossina</taxon>
    </lineage>
</organism>
<dbReference type="VEuPathDB" id="VectorBase:GBRI023516"/>
<dbReference type="InterPro" id="IPR050975">
    <property type="entry name" value="Sleep_regulator"/>
</dbReference>
<dbReference type="PANTHER" id="PTHR33562:SF18">
    <property type="entry name" value="BOUDIN-RELATED"/>
    <property type="match status" value="1"/>
</dbReference>